<proteinExistence type="predicted"/>
<dbReference type="Gene3D" id="3.40.1710.10">
    <property type="entry name" value="abc type-2 transporter like domain"/>
    <property type="match status" value="1"/>
</dbReference>
<dbReference type="RefSeq" id="WP_036693350.1">
    <property type="nucleotide sequence ID" value="NZ_JNVM01000056.1"/>
</dbReference>
<feature type="transmembrane region" description="Helical" evidence="5">
    <location>
        <begin position="12"/>
        <end position="35"/>
    </location>
</feature>
<dbReference type="InterPro" id="IPR013525">
    <property type="entry name" value="ABC2_TM"/>
</dbReference>
<evidence type="ECO:0000313" key="7">
    <source>
        <dbReference type="EMBL" id="KEQ21824.1"/>
    </source>
</evidence>
<dbReference type="EMBL" id="JNVM01000056">
    <property type="protein sequence ID" value="KEQ21824.1"/>
    <property type="molecule type" value="Genomic_DNA"/>
</dbReference>
<evidence type="ECO:0000256" key="4">
    <source>
        <dbReference type="ARBA" id="ARBA00023136"/>
    </source>
</evidence>
<keyword evidence="4 5" id="KW-0472">Membrane</keyword>
<evidence type="ECO:0000256" key="1">
    <source>
        <dbReference type="ARBA" id="ARBA00004141"/>
    </source>
</evidence>
<keyword evidence="2 5" id="KW-0812">Transmembrane</keyword>
<feature type="transmembrane region" description="Helical" evidence="5">
    <location>
        <begin position="194"/>
        <end position="215"/>
    </location>
</feature>
<gene>
    <name evidence="7" type="ORF">ET33_30720</name>
</gene>
<dbReference type="OrthoDB" id="2208410at2"/>
<dbReference type="InterPro" id="IPR051328">
    <property type="entry name" value="T7SS_ABC-Transporter"/>
</dbReference>
<dbReference type="Proteomes" id="UP000028123">
    <property type="component" value="Unassembled WGS sequence"/>
</dbReference>
<feature type="transmembrane region" description="Helical" evidence="5">
    <location>
        <begin position="269"/>
        <end position="290"/>
    </location>
</feature>
<evidence type="ECO:0000259" key="6">
    <source>
        <dbReference type="Pfam" id="PF12698"/>
    </source>
</evidence>
<accession>A0A081NTQ1</accession>
<keyword evidence="8" id="KW-1185">Reference proteome</keyword>
<dbReference type="AlphaFoldDB" id="A0A081NTQ1"/>
<name>A0A081NTQ1_9BACL</name>
<organism evidence="7 8">
    <name type="scientific">Paenibacillus tyrfis</name>
    <dbReference type="NCBI Taxonomy" id="1501230"/>
    <lineage>
        <taxon>Bacteria</taxon>
        <taxon>Bacillati</taxon>
        <taxon>Bacillota</taxon>
        <taxon>Bacilli</taxon>
        <taxon>Bacillales</taxon>
        <taxon>Paenibacillaceae</taxon>
        <taxon>Paenibacillus</taxon>
    </lineage>
</organism>
<dbReference type="eggNOG" id="COG1511">
    <property type="taxonomic scope" value="Bacteria"/>
</dbReference>
<feature type="transmembrane region" description="Helical" evidence="5">
    <location>
        <begin position="236"/>
        <end position="257"/>
    </location>
</feature>
<evidence type="ECO:0000256" key="5">
    <source>
        <dbReference type="SAM" id="Phobius"/>
    </source>
</evidence>
<keyword evidence="3 5" id="KW-1133">Transmembrane helix</keyword>
<evidence type="ECO:0000256" key="3">
    <source>
        <dbReference type="ARBA" id="ARBA00022989"/>
    </source>
</evidence>
<reference evidence="7 8" key="1">
    <citation type="submission" date="2014-06" db="EMBL/GenBank/DDBJ databases">
        <title>Draft genome sequence of Paenibacillus sp. MSt1.</title>
        <authorList>
            <person name="Aw Y.K."/>
            <person name="Ong K.S."/>
            <person name="Gan H.M."/>
            <person name="Lee S.M."/>
        </authorList>
    </citation>
    <scope>NUCLEOTIDE SEQUENCE [LARGE SCALE GENOMIC DNA]</scope>
    <source>
        <strain evidence="7 8">MSt1</strain>
    </source>
</reference>
<feature type="domain" description="ABC-2 type transporter transmembrane" evidence="6">
    <location>
        <begin position="20"/>
        <end position="290"/>
    </location>
</feature>
<evidence type="ECO:0000313" key="8">
    <source>
        <dbReference type="Proteomes" id="UP000028123"/>
    </source>
</evidence>
<protein>
    <recommendedName>
        <fullName evidence="6">ABC-2 type transporter transmembrane domain-containing protein</fullName>
    </recommendedName>
</protein>
<dbReference type="PANTHER" id="PTHR43077">
    <property type="entry name" value="TRANSPORT PERMEASE YVFS-RELATED"/>
    <property type="match status" value="1"/>
</dbReference>
<dbReference type="PANTHER" id="PTHR43077:SF10">
    <property type="entry name" value="TRANSPORT PERMEASE PROTEIN"/>
    <property type="match status" value="1"/>
</dbReference>
<sequence>MVYALQAYLKKPSTIVGIVTAVMFQIIFAVVWMTAYDGITGADRLKQLEVGIVVSDQAAGQAIAGKLAGELPVRTRLIATQPEAEQLLNERKLQMVVTIPEGYSDSLKDRNRTASIRYSINESNPALTGNLMRAIAAQVTATVNKEAVGQGLQAALAQAKLPDEQPAAAAKSLSERVTSEFANMNAVRGMNNQMAPMMLLLASYVGTMIMSMNMTQSSMALAVAGIGRWRSFAARNLINAAAAVFVSLVGSSLLIMLGGQAEHGFLMLWGFQSLFVLSFILLSQLCLLLFG</sequence>
<dbReference type="Pfam" id="PF12698">
    <property type="entry name" value="ABC2_membrane_3"/>
    <property type="match status" value="1"/>
</dbReference>
<comment type="subcellular location">
    <subcellularLocation>
        <location evidence="1">Membrane</location>
        <topology evidence="1">Multi-pass membrane protein</topology>
    </subcellularLocation>
</comment>
<comment type="caution">
    <text evidence="7">The sequence shown here is derived from an EMBL/GenBank/DDBJ whole genome shotgun (WGS) entry which is preliminary data.</text>
</comment>
<dbReference type="GO" id="GO:0140359">
    <property type="term" value="F:ABC-type transporter activity"/>
    <property type="evidence" value="ECO:0007669"/>
    <property type="project" value="InterPro"/>
</dbReference>
<evidence type="ECO:0000256" key="2">
    <source>
        <dbReference type="ARBA" id="ARBA00022692"/>
    </source>
</evidence>
<feature type="non-terminal residue" evidence="7">
    <location>
        <position position="291"/>
    </location>
</feature>
<dbReference type="GO" id="GO:0016020">
    <property type="term" value="C:membrane"/>
    <property type="evidence" value="ECO:0007669"/>
    <property type="project" value="UniProtKB-SubCell"/>
</dbReference>